<name>A0A084WAC3_ANOSI</name>
<evidence type="ECO:0000313" key="4">
    <source>
        <dbReference type="Proteomes" id="UP000030765"/>
    </source>
</evidence>
<feature type="region of interest" description="Disordered" evidence="1">
    <location>
        <begin position="34"/>
        <end position="124"/>
    </location>
</feature>
<feature type="compositionally biased region" description="Basic and acidic residues" evidence="1">
    <location>
        <begin position="44"/>
        <end position="55"/>
    </location>
</feature>
<evidence type="ECO:0000313" key="2">
    <source>
        <dbReference type="EMBL" id="KFB47167.1"/>
    </source>
</evidence>
<dbReference type="Proteomes" id="UP000030765">
    <property type="component" value="Unassembled WGS sequence"/>
</dbReference>
<dbReference type="VEuPathDB" id="VectorBase:ASIC015099"/>
<evidence type="ECO:0000313" key="3">
    <source>
        <dbReference type="EnsemblMetazoa" id="ASIC015099-PA"/>
    </source>
</evidence>
<dbReference type="EnsemblMetazoa" id="ASIC015099-RA">
    <property type="protein sequence ID" value="ASIC015099-PA"/>
    <property type="gene ID" value="ASIC015099"/>
</dbReference>
<reference evidence="3" key="2">
    <citation type="submission" date="2020-05" db="UniProtKB">
        <authorList>
            <consortium name="EnsemblMetazoa"/>
        </authorList>
    </citation>
    <scope>IDENTIFICATION</scope>
</reference>
<protein>
    <submittedName>
        <fullName evidence="2 3">Uncharacterized protein</fullName>
    </submittedName>
</protein>
<evidence type="ECO:0000256" key="1">
    <source>
        <dbReference type="SAM" id="MobiDB-lite"/>
    </source>
</evidence>
<reference evidence="2 4" key="1">
    <citation type="journal article" date="2014" name="BMC Genomics">
        <title>Genome sequence of Anopheles sinensis provides insight into genetics basis of mosquito competence for malaria parasites.</title>
        <authorList>
            <person name="Zhou D."/>
            <person name="Zhang D."/>
            <person name="Ding G."/>
            <person name="Shi L."/>
            <person name="Hou Q."/>
            <person name="Ye Y."/>
            <person name="Xu Y."/>
            <person name="Zhou H."/>
            <person name="Xiong C."/>
            <person name="Li S."/>
            <person name="Yu J."/>
            <person name="Hong S."/>
            <person name="Yu X."/>
            <person name="Zou P."/>
            <person name="Chen C."/>
            <person name="Chang X."/>
            <person name="Wang W."/>
            <person name="Lv Y."/>
            <person name="Sun Y."/>
            <person name="Ma L."/>
            <person name="Shen B."/>
            <person name="Zhu C."/>
        </authorList>
    </citation>
    <scope>NUCLEOTIDE SEQUENCE [LARGE SCALE GENOMIC DNA]</scope>
</reference>
<gene>
    <name evidence="2" type="ORF">ZHAS_00015099</name>
</gene>
<accession>A0A084WAC3</accession>
<proteinExistence type="predicted"/>
<dbReference type="EMBL" id="ATLV01022073">
    <property type="status" value="NOT_ANNOTATED_CDS"/>
    <property type="molecule type" value="Genomic_DNA"/>
</dbReference>
<sequence length="124" mass="13374">MKRACADMMHRPTGSKLPTLALKRQNETVPTWRACTATPGSAHGDSEGGKKKEQQKLVTSAGVDVEAEPDEGPAPDVHQHRLTPSTDVDVQEEPDEGPALYAQQYRQTPSAGVDAEAERNEGPE</sequence>
<keyword evidence="4" id="KW-1185">Reference proteome</keyword>
<dbReference type="EMBL" id="KE525327">
    <property type="protein sequence ID" value="KFB47167.1"/>
    <property type="molecule type" value="Genomic_DNA"/>
</dbReference>
<dbReference type="AlphaFoldDB" id="A0A084WAC3"/>
<organism evidence="2">
    <name type="scientific">Anopheles sinensis</name>
    <name type="common">Mosquito</name>
    <dbReference type="NCBI Taxonomy" id="74873"/>
    <lineage>
        <taxon>Eukaryota</taxon>
        <taxon>Metazoa</taxon>
        <taxon>Ecdysozoa</taxon>
        <taxon>Arthropoda</taxon>
        <taxon>Hexapoda</taxon>
        <taxon>Insecta</taxon>
        <taxon>Pterygota</taxon>
        <taxon>Neoptera</taxon>
        <taxon>Endopterygota</taxon>
        <taxon>Diptera</taxon>
        <taxon>Nematocera</taxon>
        <taxon>Culicoidea</taxon>
        <taxon>Culicidae</taxon>
        <taxon>Anophelinae</taxon>
        <taxon>Anopheles</taxon>
    </lineage>
</organism>